<dbReference type="EMBL" id="CP059322">
    <property type="protein sequence ID" value="QLQ37300.1"/>
    <property type="molecule type" value="Genomic_DNA"/>
</dbReference>
<dbReference type="RefSeq" id="WP_181569789.1">
    <property type="nucleotide sequence ID" value="NZ_CP059322.2"/>
</dbReference>
<protein>
    <submittedName>
        <fullName evidence="1">Uncharacterized protein</fullName>
    </submittedName>
</protein>
<evidence type="ECO:0000313" key="1">
    <source>
        <dbReference type="EMBL" id="QLQ37300.1"/>
    </source>
</evidence>
<reference evidence="1 2" key="2">
    <citation type="journal article" date="2021" name="Mar. Drugs">
        <title>A New Micromonospora Strain with Antibiotic Activity Isolated from the Microbiome of a Mid-Atlantic Deep-Sea Sponge.</title>
        <authorList>
            <person name="Back C.R."/>
            <person name="Stennett H.L."/>
            <person name="Williams S.E."/>
            <person name="Wang L."/>
            <person name="Ojeda Gomez J."/>
            <person name="Abdulle O.M."/>
            <person name="Duffy T."/>
            <person name="Neal C."/>
            <person name="Mantell J."/>
            <person name="Jepson M.A."/>
            <person name="Hendry K.R."/>
            <person name="Powell D."/>
            <person name="Stach J.E.M."/>
            <person name="Essex-Lopresti A.E."/>
            <person name="Willis C.L."/>
            <person name="Curnow P."/>
            <person name="Race P.R."/>
        </authorList>
    </citation>
    <scope>NUCLEOTIDE SEQUENCE [LARGE SCALE GENOMIC DNA]</scope>
    <source>
        <strain evidence="1 2">28ISP2-46</strain>
    </source>
</reference>
<evidence type="ECO:0000313" key="2">
    <source>
        <dbReference type="Proteomes" id="UP000510844"/>
    </source>
</evidence>
<dbReference type="KEGG" id="mfeu:H1D33_29480"/>
<reference evidence="2" key="1">
    <citation type="submission" date="2020-07" db="EMBL/GenBank/DDBJ databases">
        <title>A new Micromonospora strain with potent antibiotic activity isolated from the microbiome of a mid-Atlantic deep-sea sponge.</title>
        <authorList>
            <person name="Back C.R."/>
            <person name="Stennett H.L."/>
            <person name="Williams S.E."/>
            <person name="Wang L."/>
            <person name="Ojeda Gomez J."/>
            <person name="Abdulle O.M."/>
            <person name="Duffy T."/>
            <person name="Hendry K.R."/>
            <person name="Powell D."/>
            <person name="Stach J.E."/>
            <person name="Essex-Lopresti A.E."/>
            <person name="Willis C.L."/>
            <person name="Curnow P."/>
            <person name="Race P.R."/>
        </authorList>
    </citation>
    <scope>NUCLEOTIDE SEQUENCE [LARGE SCALE GENOMIC DNA]</scope>
    <source>
        <strain evidence="2">28ISP2-46</strain>
    </source>
</reference>
<organism evidence="1 2">
    <name type="scientific">Micromonospora robiginosa</name>
    <dbReference type="NCBI Taxonomy" id="2749844"/>
    <lineage>
        <taxon>Bacteria</taxon>
        <taxon>Bacillati</taxon>
        <taxon>Actinomycetota</taxon>
        <taxon>Actinomycetes</taxon>
        <taxon>Micromonosporales</taxon>
        <taxon>Micromonosporaceae</taxon>
        <taxon>Micromonospora</taxon>
    </lineage>
</organism>
<keyword evidence="2" id="KW-1185">Reference proteome</keyword>
<dbReference type="AlphaFoldDB" id="A0A7L6B6S5"/>
<gene>
    <name evidence="1" type="ORF">H1D33_29480</name>
</gene>
<dbReference type="Proteomes" id="UP000510844">
    <property type="component" value="Chromosome"/>
</dbReference>
<sequence>MTDLFRAAEASVAGTGSVTQEEGAVLVRVARLVHQGSAEAGERPGGYAQGGVCRAR</sequence>
<proteinExistence type="predicted"/>
<name>A0A7L6B6S5_9ACTN</name>
<accession>A0A7L6B6S5</accession>